<dbReference type="EMBL" id="JASJOS010000010">
    <property type="protein sequence ID" value="MDJ1483266.1"/>
    <property type="molecule type" value="Genomic_DNA"/>
</dbReference>
<dbReference type="Proteomes" id="UP001241110">
    <property type="component" value="Unassembled WGS sequence"/>
</dbReference>
<feature type="signal peptide" evidence="2">
    <location>
        <begin position="1"/>
        <end position="20"/>
    </location>
</feature>
<organism evidence="3 4">
    <name type="scientific">Xanthocytophaga flava</name>
    <dbReference type="NCBI Taxonomy" id="3048013"/>
    <lineage>
        <taxon>Bacteria</taxon>
        <taxon>Pseudomonadati</taxon>
        <taxon>Bacteroidota</taxon>
        <taxon>Cytophagia</taxon>
        <taxon>Cytophagales</taxon>
        <taxon>Rhodocytophagaceae</taxon>
        <taxon>Xanthocytophaga</taxon>
    </lineage>
</organism>
<comment type="caution">
    <text evidence="3">The sequence shown here is derived from an EMBL/GenBank/DDBJ whole genome shotgun (WGS) entry which is preliminary data.</text>
</comment>
<sequence length="74" mass="7968">MCKKLIVALVAILASSNLWAQNAGGDIEMADAMRANGMIYVVVAVAAVVMIGLLAFVFATDRKISRVEKELKEK</sequence>
<accession>A0AAE3QU25</accession>
<feature type="chain" id="PRO_5041914929" evidence="2">
    <location>
        <begin position="21"/>
        <end position="74"/>
    </location>
</feature>
<protein>
    <submittedName>
        <fullName evidence="3">CcmD family protein</fullName>
    </submittedName>
</protein>
<dbReference type="Pfam" id="PF20077">
    <property type="entry name" value="CcmD_alt"/>
    <property type="match status" value="1"/>
</dbReference>
<dbReference type="RefSeq" id="WP_313982949.1">
    <property type="nucleotide sequence ID" value="NZ_JASJOS010000010.1"/>
</dbReference>
<name>A0AAE3QU25_9BACT</name>
<feature type="transmembrane region" description="Helical" evidence="1">
    <location>
        <begin position="39"/>
        <end position="59"/>
    </location>
</feature>
<gene>
    <name evidence="3" type="ORF">QNI16_22400</name>
</gene>
<evidence type="ECO:0000313" key="4">
    <source>
        <dbReference type="Proteomes" id="UP001241110"/>
    </source>
</evidence>
<keyword evidence="2" id="KW-0732">Signal</keyword>
<evidence type="ECO:0000256" key="1">
    <source>
        <dbReference type="SAM" id="Phobius"/>
    </source>
</evidence>
<keyword evidence="1" id="KW-0812">Transmembrane</keyword>
<keyword evidence="1" id="KW-1133">Transmembrane helix</keyword>
<proteinExistence type="predicted"/>
<keyword evidence="1" id="KW-0472">Membrane</keyword>
<evidence type="ECO:0000313" key="3">
    <source>
        <dbReference type="EMBL" id="MDJ1483266.1"/>
    </source>
</evidence>
<evidence type="ECO:0000256" key="2">
    <source>
        <dbReference type="SAM" id="SignalP"/>
    </source>
</evidence>
<reference evidence="3" key="1">
    <citation type="submission" date="2023-05" db="EMBL/GenBank/DDBJ databases">
        <authorList>
            <person name="Zhang X."/>
        </authorList>
    </citation>
    <scope>NUCLEOTIDE SEQUENCE</scope>
    <source>
        <strain evidence="3">YF14B1</strain>
    </source>
</reference>
<dbReference type="AlphaFoldDB" id="A0AAE3QU25"/>